<feature type="domain" description="Beta-ketoacyl-[acyl-carrier-protein] synthase III N-terminal" evidence="1">
    <location>
        <begin position="110"/>
        <end position="184"/>
    </location>
</feature>
<dbReference type="Proteomes" id="UP000198226">
    <property type="component" value="Chromosome I"/>
</dbReference>
<accession>A0A120F9R5</accession>
<dbReference type="PANTHER" id="PTHR34069:SF2">
    <property type="entry name" value="BETA-KETOACYL-[ACYL-CARRIER-PROTEIN] SYNTHASE III"/>
    <property type="match status" value="1"/>
</dbReference>
<evidence type="ECO:0000313" key="2">
    <source>
        <dbReference type="EMBL" id="SCG65118.1"/>
    </source>
</evidence>
<dbReference type="InterPro" id="IPR013751">
    <property type="entry name" value="ACP_syn_III_N"/>
</dbReference>
<dbReference type="Gene3D" id="3.40.47.10">
    <property type="match status" value="2"/>
</dbReference>
<dbReference type="AlphaFoldDB" id="A0A120F9R5"/>
<protein>
    <submittedName>
        <fullName evidence="2">3-oxoacyl-[acyl-carrier-protein] synthase-3</fullName>
    </submittedName>
</protein>
<dbReference type="InterPro" id="IPR016039">
    <property type="entry name" value="Thiolase-like"/>
</dbReference>
<reference evidence="3" key="1">
    <citation type="submission" date="2016-06" db="EMBL/GenBank/DDBJ databases">
        <authorList>
            <person name="Varghese N."/>
            <person name="Submissions Spin"/>
        </authorList>
    </citation>
    <scope>NUCLEOTIDE SEQUENCE [LARGE SCALE GENOMIC DNA]</scope>
    <source>
        <strain evidence="3">DSM 44983</strain>
    </source>
</reference>
<dbReference type="GO" id="GO:0006633">
    <property type="term" value="P:fatty acid biosynthetic process"/>
    <property type="evidence" value="ECO:0007669"/>
    <property type="project" value="InterPro"/>
</dbReference>
<evidence type="ECO:0000313" key="3">
    <source>
        <dbReference type="Proteomes" id="UP000198226"/>
    </source>
</evidence>
<dbReference type="GO" id="GO:0044550">
    <property type="term" value="P:secondary metabolite biosynthetic process"/>
    <property type="evidence" value="ECO:0007669"/>
    <property type="project" value="TreeGrafter"/>
</dbReference>
<name>A0A120F9R5_9ACTN</name>
<organism evidence="2 3">
    <name type="scientific">Micromonospora rifamycinica</name>
    <dbReference type="NCBI Taxonomy" id="291594"/>
    <lineage>
        <taxon>Bacteria</taxon>
        <taxon>Bacillati</taxon>
        <taxon>Actinomycetota</taxon>
        <taxon>Actinomycetes</taxon>
        <taxon>Micromonosporales</taxon>
        <taxon>Micromonosporaceae</taxon>
        <taxon>Micromonospora</taxon>
    </lineage>
</organism>
<dbReference type="GO" id="GO:0004315">
    <property type="term" value="F:3-oxoacyl-[acyl-carrier-protein] synthase activity"/>
    <property type="evidence" value="ECO:0007669"/>
    <property type="project" value="InterPro"/>
</dbReference>
<dbReference type="EMBL" id="LT607752">
    <property type="protein sequence ID" value="SCG65118.1"/>
    <property type="molecule type" value="Genomic_DNA"/>
</dbReference>
<dbReference type="PANTHER" id="PTHR34069">
    <property type="entry name" value="3-OXOACYL-[ACYL-CARRIER-PROTEIN] SYNTHASE 3"/>
    <property type="match status" value="1"/>
</dbReference>
<evidence type="ECO:0000259" key="1">
    <source>
        <dbReference type="Pfam" id="PF08545"/>
    </source>
</evidence>
<dbReference type="SUPFAM" id="SSF53901">
    <property type="entry name" value="Thiolase-like"/>
    <property type="match status" value="2"/>
</dbReference>
<keyword evidence="3" id="KW-1185">Reference proteome</keyword>
<sequence length="355" mass="37729">MRLIALSEVLPGEPVTNRDMAERFGLHERWLDSVTGNRTRYFCRPDSPTGVPKTTGDLATEAGEQALVRAGVDPAAIDFLVLSTASPDHLMPATVNLVADRLGLNDLPTFQLTSGCAGALQGLYTARALLASGLRRGLVIGADTCRNMLPPGDAVAQLRPAEMVNFAMFGDGGGAAVVEAGTQGPGLLVEHLFLRTVGKGRAPAQIVRWYGVAGAPQVPDAHGRTVREAMGEEDYKAIERHVPEAARAILDELVAVTGWRLPDVEHVLTPQLNGVMTERIRDYLGVGEQQAVSCVADTGNNGNALPFIQLNRALRRIRGGVGEGGRMLVATVESSKWVLAGMALRHRPEGGPDVG</sequence>
<dbReference type="OrthoDB" id="2514738at2"/>
<dbReference type="Pfam" id="PF08545">
    <property type="entry name" value="ACP_syn_III"/>
    <property type="match status" value="1"/>
</dbReference>
<proteinExistence type="predicted"/>
<gene>
    <name evidence="2" type="ORF">GA0070623_3106</name>
</gene>
<dbReference type="RefSeq" id="WP_067303198.1">
    <property type="nucleotide sequence ID" value="NZ_LRMV01000014.1"/>
</dbReference>